<keyword evidence="1" id="KW-0808">Transferase</keyword>
<keyword evidence="2" id="KW-1185">Reference proteome</keyword>
<accession>A0A2U1KH46</accession>
<dbReference type="AlphaFoldDB" id="A0A2U1KH46"/>
<dbReference type="PANTHER" id="PTHR31741">
    <property type="entry name" value="OS02G0726500 PROTEIN-RELATED"/>
    <property type="match status" value="1"/>
</dbReference>
<dbReference type="OrthoDB" id="1726972at2759"/>
<dbReference type="GO" id="GO:0005794">
    <property type="term" value="C:Golgi apparatus"/>
    <property type="evidence" value="ECO:0007669"/>
    <property type="project" value="TreeGrafter"/>
</dbReference>
<reference evidence="1 2" key="1">
    <citation type="journal article" date="2018" name="Mol. Plant">
        <title>The genome of Artemisia annua provides insight into the evolution of Asteraceae family and artemisinin biosynthesis.</title>
        <authorList>
            <person name="Shen Q."/>
            <person name="Zhang L."/>
            <person name="Liao Z."/>
            <person name="Wang S."/>
            <person name="Yan T."/>
            <person name="Shi P."/>
            <person name="Liu M."/>
            <person name="Fu X."/>
            <person name="Pan Q."/>
            <person name="Wang Y."/>
            <person name="Lv Z."/>
            <person name="Lu X."/>
            <person name="Zhang F."/>
            <person name="Jiang W."/>
            <person name="Ma Y."/>
            <person name="Chen M."/>
            <person name="Hao X."/>
            <person name="Li L."/>
            <person name="Tang Y."/>
            <person name="Lv G."/>
            <person name="Zhou Y."/>
            <person name="Sun X."/>
            <person name="Brodelius P.E."/>
            <person name="Rose J.K.C."/>
            <person name="Tang K."/>
        </authorList>
    </citation>
    <scope>NUCLEOTIDE SEQUENCE [LARGE SCALE GENOMIC DNA]</scope>
    <source>
        <strain evidence="2">cv. Huhao1</strain>
        <tissue evidence="1">Leaf</tissue>
    </source>
</reference>
<protein>
    <submittedName>
        <fullName evidence="1">O-fucosyltransferase family protein</fullName>
    </submittedName>
</protein>
<sequence>MKITPLLKHHKVVYFIHTDSRSVNNGISNSIHKLRYRVNYRALKHYAPLSYRGNPLPKKHFAPIEELGNTLVARI</sequence>
<organism evidence="1 2">
    <name type="scientific">Artemisia annua</name>
    <name type="common">Sweet wormwood</name>
    <dbReference type="NCBI Taxonomy" id="35608"/>
    <lineage>
        <taxon>Eukaryota</taxon>
        <taxon>Viridiplantae</taxon>
        <taxon>Streptophyta</taxon>
        <taxon>Embryophyta</taxon>
        <taxon>Tracheophyta</taxon>
        <taxon>Spermatophyta</taxon>
        <taxon>Magnoliopsida</taxon>
        <taxon>eudicotyledons</taxon>
        <taxon>Gunneridae</taxon>
        <taxon>Pentapetalae</taxon>
        <taxon>asterids</taxon>
        <taxon>campanulids</taxon>
        <taxon>Asterales</taxon>
        <taxon>Asteraceae</taxon>
        <taxon>Asteroideae</taxon>
        <taxon>Anthemideae</taxon>
        <taxon>Artemisiinae</taxon>
        <taxon>Artemisia</taxon>
    </lineage>
</organism>
<proteinExistence type="predicted"/>
<name>A0A2U1KH46_ARTAN</name>
<evidence type="ECO:0000313" key="2">
    <source>
        <dbReference type="Proteomes" id="UP000245207"/>
    </source>
</evidence>
<keyword evidence="1" id="KW-0328">Glycosyltransferase</keyword>
<dbReference type="GO" id="GO:0016757">
    <property type="term" value="F:glycosyltransferase activity"/>
    <property type="evidence" value="ECO:0007669"/>
    <property type="project" value="UniProtKB-KW"/>
</dbReference>
<dbReference type="PANTHER" id="PTHR31741:SF8">
    <property type="entry name" value="O-FUCOSYLTRANSFERASE 35"/>
    <property type="match status" value="1"/>
</dbReference>
<evidence type="ECO:0000313" key="1">
    <source>
        <dbReference type="EMBL" id="PWA36018.1"/>
    </source>
</evidence>
<dbReference type="GO" id="GO:0009507">
    <property type="term" value="C:chloroplast"/>
    <property type="evidence" value="ECO:0007669"/>
    <property type="project" value="TreeGrafter"/>
</dbReference>
<dbReference type="Proteomes" id="UP000245207">
    <property type="component" value="Unassembled WGS sequence"/>
</dbReference>
<dbReference type="EMBL" id="PKPP01018936">
    <property type="protein sequence ID" value="PWA36018.1"/>
    <property type="molecule type" value="Genomic_DNA"/>
</dbReference>
<gene>
    <name evidence="1" type="ORF">CTI12_AA604140</name>
</gene>
<dbReference type="STRING" id="35608.A0A2U1KH46"/>
<comment type="caution">
    <text evidence="1">The sequence shown here is derived from an EMBL/GenBank/DDBJ whole genome shotgun (WGS) entry which is preliminary data.</text>
</comment>